<sequence length="95" mass="11210">MDLAYGTIINFLPVIPLFLFSLVTYRMRDEVYRTWSRFAYVWIPLSMVLILLSPEYGSDWMYPIEKSTVAFVSLIIFTFASLSIIVWKLTDSRRN</sequence>
<keyword evidence="1" id="KW-0812">Transmembrane</keyword>
<gene>
    <name evidence="2" type="ORF">A3A36_02940</name>
</gene>
<organism evidence="2 3">
    <name type="scientific">Candidatus Kaiserbacteria bacterium RIFCSPLOWO2_01_FULL_52_12b</name>
    <dbReference type="NCBI Taxonomy" id="1798509"/>
    <lineage>
        <taxon>Bacteria</taxon>
        <taxon>Candidatus Kaiseribacteriota</taxon>
    </lineage>
</organism>
<comment type="caution">
    <text evidence="2">The sequence shown here is derived from an EMBL/GenBank/DDBJ whole genome shotgun (WGS) entry which is preliminary data.</text>
</comment>
<evidence type="ECO:0000313" key="3">
    <source>
        <dbReference type="Proteomes" id="UP000178811"/>
    </source>
</evidence>
<reference evidence="2 3" key="1">
    <citation type="journal article" date="2016" name="Nat. Commun.">
        <title>Thousands of microbial genomes shed light on interconnected biogeochemical processes in an aquifer system.</title>
        <authorList>
            <person name="Anantharaman K."/>
            <person name="Brown C.T."/>
            <person name="Hug L.A."/>
            <person name="Sharon I."/>
            <person name="Castelle C.J."/>
            <person name="Probst A.J."/>
            <person name="Thomas B.C."/>
            <person name="Singh A."/>
            <person name="Wilkins M.J."/>
            <person name="Karaoz U."/>
            <person name="Brodie E.L."/>
            <person name="Williams K.H."/>
            <person name="Hubbard S.S."/>
            <person name="Banfield J.F."/>
        </authorList>
    </citation>
    <scope>NUCLEOTIDE SEQUENCE [LARGE SCALE GENOMIC DNA]</scope>
</reference>
<name>A0A1F6EXC1_9BACT</name>
<dbReference type="Proteomes" id="UP000178811">
    <property type="component" value="Unassembled WGS sequence"/>
</dbReference>
<feature type="transmembrane region" description="Helical" evidence="1">
    <location>
        <begin position="6"/>
        <end position="25"/>
    </location>
</feature>
<keyword evidence="1" id="KW-1133">Transmembrane helix</keyword>
<evidence type="ECO:0000256" key="1">
    <source>
        <dbReference type="SAM" id="Phobius"/>
    </source>
</evidence>
<keyword evidence="1" id="KW-0472">Membrane</keyword>
<dbReference type="EMBL" id="MFLW01000016">
    <property type="protein sequence ID" value="OGG78281.1"/>
    <property type="molecule type" value="Genomic_DNA"/>
</dbReference>
<proteinExistence type="predicted"/>
<feature type="transmembrane region" description="Helical" evidence="1">
    <location>
        <begin position="68"/>
        <end position="87"/>
    </location>
</feature>
<dbReference type="AlphaFoldDB" id="A0A1F6EXC1"/>
<feature type="transmembrane region" description="Helical" evidence="1">
    <location>
        <begin position="37"/>
        <end position="56"/>
    </location>
</feature>
<evidence type="ECO:0000313" key="2">
    <source>
        <dbReference type="EMBL" id="OGG78281.1"/>
    </source>
</evidence>
<protein>
    <submittedName>
        <fullName evidence="2">Uncharacterized protein</fullName>
    </submittedName>
</protein>
<accession>A0A1F6EXC1</accession>